<dbReference type="Gene3D" id="1.25.40.10">
    <property type="entry name" value="Tetratricopeptide repeat domain"/>
    <property type="match status" value="1"/>
</dbReference>
<dbReference type="AlphaFoldDB" id="D6TQK1"/>
<dbReference type="EMBL" id="ADVG01000002">
    <property type="protein sequence ID" value="EFH87668.1"/>
    <property type="molecule type" value="Genomic_DNA"/>
</dbReference>
<protein>
    <submittedName>
        <fullName evidence="1">Nickel-cobalt-cadmium resistance protein nccC, putative</fullName>
    </submittedName>
</protein>
<dbReference type="RefSeq" id="WP_007913016.1">
    <property type="nucleotide sequence ID" value="NZ_ADVG01000002.1"/>
</dbReference>
<gene>
    <name evidence="1" type="ORF">Krac_9012</name>
</gene>
<dbReference type="InParanoid" id="D6TQK1"/>
<reference evidence="1 2" key="1">
    <citation type="journal article" date="2011" name="Stand. Genomic Sci.">
        <title>Non-contiguous finished genome sequence and contextual data of the filamentous soil bacterium Ktedonobacter racemifer type strain (SOSP1-21).</title>
        <authorList>
            <person name="Chang Y.J."/>
            <person name="Land M."/>
            <person name="Hauser L."/>
            <person name="Chertkov O."/>
            <person name="Del Rio T.G."/>
            <person name="Nolan M."/>
            <person name="Copeland A."/>
            <person name="Tice H."/>
            <person name="Cheng J.F."/>
            <person name="Lucas S."/>
            <person name="Han C."/>
            <person name="Goodwin L."/>
            <person name="Pitluck S."/>
            <person name="Ivanova N."/>
            <person name="Ovchinikova G."/>
            <person name="Pati A."/>
            <person name="Chen A."/>
            <person name="Palaniappan K."/>
            <person name="Mavromatis K."/>
            <person name="Liolios K."/>
            <person name="Brettin T."/>
            <person name="Fiebig A."/>
            <person name="Rohde M."/>
            <person name="Abt B."/>
            <person name="Goker M."/>
            <person name="Detter J.C."/>
            <person name="Woyke T."/>
            <person name="Bristow J."/>
            <person name="Eisen J.A."/>
            <person name="Markowitz V."/>
            <person name="Hugenholtz P."/>
            <person name="Kyrpides N.C."/>
            <person name="Klenk H.P."/>
            <person name="Lapidus A."/>
        </authorList>
    </citation>
    <scope>NUCLEOTIDE SEQUENCE [LARGE SCALE GENOMIC DNA]</scope>
    <source>
        <strain evidence="2">DSM 44963</strain>
    </source>
</reference>
<dbReference type="Proteomes" id="UP000004508">
    <property type="component" value="Unassembled WGS sequence"/>
</dbReference>
<name>D6TQK1_KTERA</name>
<sequence length="97" mass="10704">MQLLAVGETFSAQLGLARGDLSVAEEALHQFKALFEQGGFAHHAPWVIVLRIKLWLAEANLTEDSAWAAQTTFSPDAWNPLCLLAEEASNQQIAEIW</sequence>
<evidence type="ECO:0000313" key="2">
    <source>
        <dbReference type="Proteomes" id="UP000004508"/>
    </source>
</evidence>
<keyword evidence="2" id="KW-1185">Reference proteome</keyword>
<organism evidence="1 2">
    <name type="scientific">Ktedonobacter racemifer DSM 44963</name>
    <dbReference type="NCBI Taxonomy" id="485913"/>
    <lineage>
        <taxon>Bacteria</taxon>
        <taxon>Bacillati</taxon>
        <taxon>Chloroflexota</taxon>
        <taxon>Ktedonobacteria</taxon>
        <taxon>Ktedonobacterales</taxon>
        <taxon>Ktedonobacteraceae</taxon>
        <taxon>Ktedonobacter</taxon>
    </lineage>
</organism>
<dbReference type="STRING" id="485913.Krac_9012"/>
<accession>D6TQK1</accession>
<proteinExistence type="predicted"/>
<dbReference type="InterPro" id="IPR011990">
    <property type="entry name" value="TPR-like_helical_dom_sf"/>
</dbReference>
<comment type="caution">
    <text evidence="1">The sequence shown here is derived from an EMBL/GenBank/DDBJ whole genome shotgun (WGS) entry which is preliminary data.</text>
</comment>
<evidence type="ECO:0000313" key="1">
    <source>
        <dbReference type="EMBL" id="EFH87668.1"/>
    </source>
</evidence>